<evidence type="ECO:0000256" key="3">
    <source>
        <dbReference type="ARBA" id="ARBA00022553"/>
    </source>
</evidence>
<keyword evidence="3" id="KW-0597">Phosphoprotein</keyword>
<sequence>VGVDDNFFDLGGHSLLGVRLISRIRATLGVELEIRTLFDAPTPAELAERLGGQDTGRTRPALRAAERPGRVPLSFAQRRLWFLAQLEGPSSTYNIPTVLRFSGDADAAALEAAVRDVMTRHESLRTVFPVEDGEPYQRILDPRELSWNLRAEQVEPAELPRLVGQATRHLFDLSTELPIRGWLFRDGTDEQVLVLVIHHIASDGWSRGPLMRDLATAYAARLQSEAPNWTPLPVQYADYASWQRDLLGEPGDPDSLLSTQVEYWRRTLADVPEELNLPIDRPRPATASHRGHAVSMSVPAELHQRLTELAREEGVTPFMVMQAAFAVLLSRLGAGTDIPIGSAIAGRTDEALDDLVGFFLNTLVIRTDVSGNPQFRQVLRRVREASLGAFAHQDVPFDLLVEELAPTRSLSRHPLFQVMLTVQNTGPAALDMPGSKTGAGSAVTNSERLVPAKFDLDVVVSEAFDAEGRPAGMRGSVVAAADMFDAATARRLADGVLRVLDTLSRAPDVPLHSVDVLDPVERGRLLLEWNDTAVAVPVTTIVGLFHRWVETTPDAVAVVAGGEQLTYAQLDARANQLAWRLVDVGAGADSVVGLCLPRSIDAIVAIVGVWKAGAAYLPVDSQLPADRIAFMLADSSARLLLTGGEAAEAVAGGPAGVPVVRLDDRRLLDGYPQTPPPVTADRSALAYVIYTSGSTGTPKGVGIEHAALANLVSVFGPEASLAAGVGMMQFSSFSFDASVLECALALGSGARLVMASAEQRTQPALLRELTGVQVAFALPSLLSFLQPEDLPELRTLLVGAEPIDEATARTWSAGRRLMNIYGPTEATVMVAGGEVDGQRPGPVPFGGPIGNTRLYVLDGVLAPVPVGVAGELYASGAGLARGYVGRPGLTGERFVACPFGSGERMYRTGDLVKWTTDGQLVYLGRADEQVKIRGFRIELGEVEAAVLACAGVAQAVVVVREDNPGDKRLVAYVSAADDVRGDRLPARVREAVAQRLPDYMVPAAVMVLPELPVLSNGKVNRRALPAPEYTTGTGRGPANVREELLCAAFAQILGLSSVGVDDNFFQLGGHSLLAARLASRIRTMLGVELPLRMLFEAPTVAGLADRLAGAGTDSVRPVLRAVAQRPGRVPLSFAQRRLWFLAQLEGPSPTYNIPTVLRLDGDVDAAALEAALRDVIARHESLRTVFPSEDGEPYQRVIDMAELDWSLLVAEVGAEGIGEAVGRASAYAFDLATEVPVRASLFRPGPGGDSQRHVLVLVVHHIAGDGWSMAPLGRDLSVAYAARSRGAAPEWAPLPVQYADYALWQRELLGREDDPESLLSVQMDYWRRTLEGVPEELALPHDRPRPAVSSHRGHTAPVHVPAEVHRRLAELARDEGVTPFMVLQAALAVLLSRLGAGTDIPIGSAVAGRTDEALDALVGFFINSLVIRTDLSGDPEFRELLARVRETTLGALAHQDVPFERMVEELAPTRSLARHPLVQAMLTMQNTDRANLELSGTRAGAGRAPTDRVTDTTAKYDLYVSVGEAFDRSGAHAGLRGVVTVSADLFDEG</sequence>
<comment type="cofactor">
    <cofactor evidence="1">
        <name>pantetheine 4'-phosphate</name>
        <dbReference type="ChEBI" id="CHEBI:47942"/>
    </cofactor>
</comment>
<dbReference type="CDD" id="cd05930">
    <property type="entry name" value="A_NRPS"/>
    <property type="match status" value="1"/>
</dbReference>
<dbReference type="Gene3D" id="3.40.50.980">
    <property type="match status" value="2"/>
</dbReference>
<dbReference type="Pfam" id="PF13193">
    <property type="entry name" value="AMP-binding_C"/>
    <property type="match status" value="1"/>
</dbReference>
<dbReference type="PANTHER" id="PTHR45527">
    <property type="entry name" value="NONRIBOSOMAL PEPTIDE SYNTHETASE"/>
    <property type="match status" value="1"/>
</dbReference>
<evidence type="ECO:0000256" key="2">
    <source>
        <dbReference type="ARBA" id="ARBA00022450"/>
    </source>
</evidence>
<dbReference type="PROSITE" id="PS00012">
    <property type="entry name" value="PHOSPHOPANTETHEINE"/>
    <property type="match status" value="2"/>
</dbReference>
<comment type="caution">
    <text evidence="5">The sequence shown here is derived from an EMBL/GenBank/DDBJ whole genome shotgun (WGS) entry which is preliminary data.</text>
</comment>
<dbReference type="RefSeq" id="WP_377434755.1">
    <property type="nucleotide sequence ID" value="NZ_JBHSPR010000136.1"/>
</dbReference>
<evidence type="ECO:0000256" key="1">
    <source>
        <dbReference type="ARBA" id="ARBA00001957"/>
    </source>
</evidence>
<proteinExistence type="predicted"/>
<dbReference type="Gene3D" id="3.30.559.10">
    <property type="entry name" value="Chloramphenicol acetyltransferase-like domain"/>
    <property type="match status" value="2"/>
</dbReference>
<gene>
    <name evidence="5" type="ORF">ACFP2T_47855</name>
</gene>
<dbReference type="Proteomes" id="UP001596203">
    <property type="component" value="Unassembled WGS sequence"/>
</dbReference>
<dbReference type="EMBL" id="JBHSPR010000136">
    <property type="protein sequence ID" value="MFC6023856.1"/>
    <property type="molecule type" value="Genomic_DNA"/>
</dbReference>
<dbReference type="InterPro" id="IPR010071">
    <property type="entry name" value="AA_adenyl_dom"/>
</dbReference>
<dbReference type="InterPro" id="IPR001242">
    <property type="entry name" value="Condensation_dom"/>
</dbReference>
<dbReference type="Pfam" id="PF00550">
    <property type="entry name" value="PP-binding"/>
    <property type="match status" value="2"/>
</dbReference>
<dbReference type="SMART" id="SM00823">
    <property type="entry name" value="PKS_PP"/>
    <property type="match status" value="2"/>
</dbReference>
<dbReference type="InterPro" id="IPR045851">
    <property type="entry name" value="AMP-bd_C_sf"/>
</dbReference>
<dbReference type="InterPro" id="IPR006162">
    <property type="entry name" value="Ppantetheine_attach_site"/>
</dbReference>
<dbReference type="Pfam" id="PF00501">
    <property type="entry name" value="AMP-binding"/>
    <property type="match status" value="1"/>
</dbReference>
<dbReference type="Gene3D" id="2.30.38.10">
    <property type="entry name" value="Luciferase, Domain 3"/>
    <property type="match status" value="1"/>
</dbReference>
<evidence type="ECO:0000313" key="6">
    <source>
        <dbReference type="Proteomes" id="UP001596203"/>
    </source>
</evidence>
<dbReference type="InterPro" id="IPR020845">
    <property type="entry name" value="AMP-binding_CS"/>
</dbReference>
<dbReference type="PANTHER" id="PTHR45527:SF1">
    <property type="entry name" value="FATTY ACID SYNTHASE"/>
    <property type="match status" value="1"/>
</dbReference>
<dbReference type="CDD" id="cd19540">
    <property type="entry name" value="LCL_NRPS-like"/>
    <property type="match status" value="2"/>
</dbReference>
<evidence type="ECO:0000259" key="4">
    <source>
        <dbReference type="PROSITE" id="PS50075"/>
    </source>
</evidence>
<dbReference type="NCBIfam" id="TIGR01733">
    <property type="entry name" value="AA-adenyl-dom"/>
    <property type="match status" value="1"/>
</dbReference>
<dbReference type="InterPro" id="IPR020806">
    <property type="entry name" value="PKS_PP-bd"/>
</dbReference>
<evidence type="ECO:0000313" key="5">
    <source>
        <dbReference type="EMBL" id="MFC6023856.1"/>
    </source>
</evidence>
<accession>A0ABW1KQB4</accession>
<dbReference type="InterPro" id="IPR025110">
    <property type="entry name" value="AMP-bd_C"/>
</dbReference>
<dbReference type="InterPro" id="IPR036736">
    <property type="entry name" value="ACP-like_sf"/>
</dbReference>
<protein>
    <submittedName>
        <fullName evidence="5">Amino acid adenylation domain-containing protein</fullName>
    </submittedName>
</protein>
<keyword evidence="6" id="KW-1185">Reference proteome</keyword>
<organism evidence="5 6">
    <name type="scientific">Plantactinospora solaniradicis</name>
    <dbReference type="NCBI Taxonomy" id="1723736"/>
    <lineage>
        <taxon>Bacteria</taxon>
        <taxon>Bacillati</taxon>
        <taxon>Actinomycetota</taxon>
        <taxon>Actinomycetes</taxon>
        <taxon>Micromonosporales</taxon>
        <taxon>Micromonosporaceae</taxon>
        <taxon>Plantactinospora</taxon>
    </lineage>
</organism>
<dbReference type="PROSITE" id="PS50075">
    <property type="entry name" value="CARRIER"/>
    <property type="match status" value="2"/>
</dbReference>
<dbReference type="SUPFAM" id="SSF47336">
    <property type="entry name" value="ACP-like"/>
    <property type="match status" value="2"/>
</dbReference>
<name>A0ABW1KQB4_9ACTN</name>
<dbReference type="PROSITE" id="PS00455">
    <property type="entry name" value="AMP_BINDING"/>
    <property type="match status" value="1"/>
</dbReference>
<feature type="domain" description="Carrier" evidence="4">
    <location>
        <begin position="1036"/>
        <end position="1111"/>
    </location>
</feature>
<reference evidence="6" key="1">
    <citation type="journal article" date="2019" name="Int. J. Syst. Evol. Microbiol.">
        <title>The Global Catalogue of Microorganisms (GCM) 10K type strain sequencing project: providing services to taxonomists for standard genome sequencing and annotation.</title>
        <authorList>
            <consortium name="The Broad Institute Genomics Platform"/>
            <consortium name="The Broad Institute Genome Sequencing Center for Infectious Disease"/>
            <person name="Wu L."/>
            <person name="Ma J."/>
        </authorList>
    </citation>
    <scope>NUCLEOTIDE SEQUENCE [LARGE SCALE GENOMIC DNA]</scope>
    <source>
        <strain evidence="6">ZS-35-S2</strain>
    </source>
</reference>
<keyword evidence="2" id="KW-0596">Phosphopantetheine</keyword>
<dbReference type="SUPFAM" id="SSF56801">
    <property type="entry name" value="Acetyl-CoA synthetase-like"/>
    <property type="match status" value="1"/>
</dbReference>
<dbReference type="InterPro" id="IPR000873">
    <property type="entry name" value="AMP-dep_synth/lig_dom"/>
</dbReference>
<dbReference type="Gene3D" id="3.30.300.30">
    <property type="match status" value="1"/>
</dbReference>
<feature type="non-terminal residue" evidence="5">
    <location>
        <position position="1"/>
    </location>
</feature>
<dbReference type="Gene3D" id="1.10.1200.10">
    <property type="entry name" value="ACP-like"/>
    <property type="match status" value="2"/>
</dbReference>
<feature type="non-terminal residue" evidence="5">
    <location>
        <position position="1549"/>
    </location>
</feature>
<dbReference type="InterPro" id="IPR009081">
    <property type="entry name" value="PP-bd_ACP"/>
</dbReference>
<dbReference type="Gene3D" id="3.30.559.30">
    <property type="entry name" value="Nonribosomal peptide synthetase, condensation domain"/>
    <property type="match status" value="2"/>
</dbReference>
<dbReference type="Pfam" id="PF00668">
    <property type="entry name" value="Condensation"/>
    <property type="match status" value="2"/>
</dbReference>
<dbReference type="SUPFAM" id="SSF52777">
    <property type="entry name" value="CoA-dependent acyltransferases"/>
    <property type="match status" value="4"/>
</dbReference>
<feature type="domain" description="Carrier" evidence="4">
    <location>
        <begin position="1"/>
        <end position="54"/>
    </location>
</feature>
<dbReference type="InterPro" id="IPR023213">
    <property type="entry name" value="CAT-like_dom_sf"/>
</dbReference>